<dbReference type="OrthoDB" id="322908at2"/>
<evidence type="ECO:0008006" key="5">
    <source>
        <dbReference type="Google" id="ProtNLM"/>
    </source>
</evidence>
<dbReference type="Pfam" id="PF09983">
    <property type="entry name" value="JetD_C"/>
    <property type="match status" value="1"/>
</dbReference>
<dbReference type="AlphaFoldDB" id="A0A4Q9QKS7"/>
<dbReference type="Proteomes" id="UP000292302">
    <property type="component" value="Unassembled WGS sequence"/>
</dbReference>
<dbReference type="RefSeq" id="WP_131180751.1">
    <property type="nucleotide sequence ID" value="NZ_QJUI01000012.1"/>
</dbReference>
<evidence type="ECO:0000259" key="1">
    <source>
        <dbReference type="Pfam" id="PF09983"/>
    </source>
</evidence>
<evidence type="ECO:0000313" key="4">
    <source>
        <dbReference type="Proteomes" id="UP000292302"/>
    </source>
</evidence>
<name>A0A4Q9QKS7_9GAMM</name>
<gene>
    <name evidence="3" type="ORF">DNK06_14755</name>
</gene>
<dbReference type="EMBL" id="QJUI01000012">
    <property type="protein sequence ID" value="TBU77575.1"/>
    <property type="molecule type" value="Genomic_DNA"/>
</dbReference>
<sequence length="399" mass="46126">MNAWSSPEDLRAQLQRLWDQGTLLRTPLADEPLFPLRLRLKKPGAADLGNRFADVRQWIGKLQAGEGDYRLVWKTVSNQQLGRNRIPAEAWVDSPDAALRLIGRQADWRRFEQLRTAALAEFPELHDWLHRQPMQALESAPHWPRIRAVLQWFRAHPRSGLYLRQLDIPGVDSKFIEQRRGLLGELLNPVLADAVHDPEARGASGFSRRYGLREKPVRVRLRLLDPVLYIAGLSDLELPVEQLARLRMPLKRVFVTENETNFLAFPPHPASAILYGQGYALDRLAQVRWLEDQPLHYWGDIDTHGFAILDRLRAYFPDARSLLMDRATLLAHRPLWGKEPADKRCSHPLTRLDEREADLYDDLRHDRVGGAEGKTVMALRLEQEHVRFNWLRTAIDLLD</sequence>
<dbReference type="InterPro" id="IPR024534">
    <property type="entry name" value="JetD_C"/>
</dbReference>
<feature type="domain" description="DUF3322" evidence="2">
    <location>
        <begin position="7"/>
        <end position="187"/>
    </location>
</feature>
<accession>A0A4Q9QKS7</accession>
<reference evidence="3 4" key="1">
    <citation type="submission" date="2018-06" db="EMBL/GenBank/DDBJ databases">
        <title>Three novel Pseudomonas species isolated from symptomatic oak.</title>
        <authorList>
            <person name="Bueno-Gonzalez V."/>
            <person name="Brady C."/>
        </authorList>
    </citation>
    <scope>NUCLEOTIDE SEQUENCE [LARGE SCALE GENOMIC DNA]</scope>
    <source>
        <strain evidence="3 4">P9A</strain>
    </source>
</reference>
<dbReference type="PIRSF" id="PIRSF028408">
    <property type="entry name" value="UCP028408"/>
    <property type="match status" value="1"/>
</dbReference>
<comment type="caution">
    <text evidence="3">The sequence shown here is derived from an EMBL/GenBank/DDBJ whole genome shotgun (WGS) entry which is preliminary data.</text>
</comment>
<keyword evidence="4" id="KW-1185">Reference proteome</keyword>
<dbReference type="InterPro" id="IPR024537">
    <property type="entry name" value="DUF3322"/>
</dbReference>
<evidence type="ECO:0000313" key="3">
    <source>
        <dbReference type="EMBL" id="TBU77575.1"/>
    </source>
</evidence>
<dbReference type="Pfam" id="PF11795">
    <property type="entry name" value="DUF3322"/>
    <property type="match status" value="1"/>
</dbReference>
<organism evidence="3 4">
    <name type="scientific">Phytopseudomonas daroniae</name>
    <dbReference type="NCBI Taxonomy" id="2487519"/>
    <lineage>
        <taxon>Bacteria</taxon>
        <taxon>Pseudomonadati</taxon>
        <taxon>Pseudomonadota</taxon>
        <taxon>Gammaproteobacteria</taxon>
        <taxon>Pseudomonadales</taxon>
        <taxon>Pseudomonadaceae</taxon>
        <taxon>Phytopseudomonas</taxon>
    </lineage>
</organism>
<proteinExistence type="predicted"/>
<feature type="domain" description="Wadjet protein JetD C-terminal" evidence="1">
    <location>
        <begin position="211"/>
        <end position="394"/>
    </location>
</feature>
<dbReference type="InterPro" id="IPR014544">
    <property type="entry name" value="UCP028408"/>
</dbReference>
<evidence type="ECO:0000259" key="2">
    <source>
        <dbReference type="Pfam" id="PF11795"/>
    </source>
</evidence>
<protein>
    <recommendedName>
        <fullName evidence="5">DUF3322 and DUF2220 domain-containing protein</fullName>
    </recommendedName>
</protein>